<proteinExistence type="predicted"/>
<dbReference type="Ensembl" id="ENSPTXT00000022645.1">
    <property type="protein sequence ID" value="ENSPTXP00000021972.1"/>
    <property type="gene ID" value="ENSPTXG00000015201.1"/>
</dbReference>
<dbReference type="Proteomes" id="UP000472273">
    <property type="component" value="Unplaced"/>
</dbReference>
<evidence type="ECO:0000313" key="2">
    <source>
        <dbReference type="Proteomes" id="UP000472273"/>
    </source>
</evidence>
<protein>
    <recommendedName>
        <fullName evidence="3">COP9 signalosome subunit 7B</fullName>
    </recommendedName>
</protein>
<evidence type="ECO:0008006" key="3">
    <source>
        <dbReference type="Google" id="ProtNLM"/>
    </source>
</evidence>
<reference evidence="1" key="2">
    <citation type="submission" date="2025-09" db="UniProtKB">
        <authorList>
            <consortium name="Ensembl"/>
        </authorList>
    </citation>
    <scope>IDENTIFICATION</scope>
</reference>
<evidence type="ECO:0000313" key="1">
    <source>
        <dbReference type="Ensembl" id="ENSPTXP00000021972.1"/>
    </source>
</evidence>
<reference evidence="1" key="1">
    <citation type="submission" date="2025-08" db="UniProtKB">
        <authorList>
            <consortium name="Ensembl"/>
        </authorList>
    </citation>
    <scope>IDENTIFICATION</scope>
</reference>
<dbReference type="GeneTree" id="ENSGT00940000157155"/>
<keyword evidence="2" id="KW-1185">Reference proteome</keyword>
<sequence length="86" mass="9207">MAGEPKPACNLLEQFILLARGTSGSALIALINQVLEAPGIYVFGELLELTNVREVSAGHVLFFTCFHAGARCYSKIPVEEKSVAQG</sequence>
<accession>A0A670ZGP2</accession>
<dbReference type="Pfam" id="PF22061">
    <property type="entry name" value="CSN7_HB_subdom"/>
    <property type="match status" value="1"/>
</dbReference>
<organism evidence="1 2">
    <name type="scientific">Pseudonaja textilis</name>
    <name type="common">Eastern brown snake</name>
    <dbReference type="NCBI Taxonomy" id="8673"/>
    <lineage>
        <taxon>Eukaryota</taxon>
        <taxon>Metazoa</taxon>
        <taxon>Chordata</taxon>
        <taxon>Craniata</taxon>
        <taxon>Vertebrata</taxon>
        <taxon>Euteleostomi</taxon>
        <taxon>Lepidosauria</taxon>
        <taxon>Squamata</taxon>
        <taxon>Bifurcata</taxon>
        <taxon>Unidentata</taxon>
        <taxon>Episquamata</taxon>
        <taxon>Toxicofera</taxon>
        <taxon>Serpentes</taxon>
        <taxon>Colubroidea</taxon>
        <taxon>Elapidae</taxon>
        <taxon>Hydrophiinae</taxon>
        <taxon>Pseudonaja</taxon>
    </lineage>
</organism>
<name>A0A670ZGP2_PSETE</name>
<dbReference type="AlphaFoldDB" id="A0A670ZGP2"/>